<evidence type="ECO:0000256" key="2">
    <source>
        <dbReference type="HAMAP-Rule" id="MF_00163"/>
    </source>
</evidence>
<dbReference type="EC" id="3.5.1.88" evidence="2"/>
<dbReference type="Proteomes" id="UP001321445">
    <property type="component" value="Chromosome"/>
</dbReference>
<comment type="function">
    <text evidence="2">Removes the formyl group from the N-terminal Met of newly synthesized proteins. Requires at least a dipeptide for an efficient rate of reaction. N-terminal L-methionine is a prerequisite for activity but the enzyme has broad specificity at other positions.</text>
</comment>
<dbReference type="Pfam" id="PF01327">
    <property type="entry name" value="Pep_deformylase"/>
    <property type="match status" value="1"/>
</dbReference>
<name>A0ABN6WXV3_9BACT</name>
<protein>
    <recommendedName>
        <fullName evidence="2">Peptide deformylase</fullName>
        <shortName evidence="2">PDF</shortName>
        <ecNumber evidence="2">3.5.1.88</ecNumber>
    </recommendedName>
    <alternativeName>
        <fullName evidence="2">Polypeptide deformylase</fullName>
    </alternativeName>
</protein>
<evidence type="ECO:0000313" key="4">
    <source>
        <dbReference type="EMBL" id="BDY13004.1"/>
    </source>
</evidence>
<keyword evidence="2" id="KW-0479">Metal-binding</keyword>
<keyword evidence="5" id="KW-1185">Reference proteome</keyword>
<feature type="binding site" evidence="2">
    <location>
        <position position="137"/>
    </location>
    <ligand>
        <name>Fe cation</name>
        <dbReference type="ChEBI" id="CHEBI:24875"/>
    </ligand>
</feature>
<dbReference type="Gene3D" id="3.90.45.10">
    <property type="entry name" value="Peptide deformylase"/>
    <property type="match status" value="1"/>
</dbReference>
<evidence type="ECO:0000313" key="3">
    <source>
        <dbReference type="EMBL" id="BDY12887.1"/>
    </source>
</evidence>
<dbReference type="EMBL" id="AP027370">
    <property type="protein sequence ID" value="BDY12887.1"/>
    <property type="molecule type" value="Genomic_DNA"/>
</dbReference>
<keyword evidence="2" id="KW-0408">Iron</keyword>
<proteinExistence type="inferred from homology"/>
<comment type="similarity">
    <text evidence="1 2">Belongs to the polypeptide deformylase family.</text>
</comment>
<sequence>MIRPIVVYPDKRLKQQSKPVMAFDETLHTLLDDMNETMMASNGIGLAAIQVGVPLRALLINLPDEEGNQYPENLIEVINPVILEKKGFTTYTEGCLSVPEYYDDVERAEWVKVEFYDRHGERREIETDGLLAIAFQHEMDHLDGHLFIEKLSFLKRKKFEKEWKKKLKELKEKKK</sequence>
<gene>
    <name evidence="4" type="primary">def_2</name>
    <name evidence="2" type="synonym">def</name>
    <name evidence="3" type="synonym">def_1</name>
    <name evidence="3" type="ORF">HCR_11990</name>
    <name evidence="4" type="ORF">HCR_13160</name>
</gene>
<organism evidence="4 5">
    <name type="scientific">Hydrogenimonas cancrithermarum</name>
    <dbReference type="NCBI Taxonomy" id="2993563"/>
    <lineage>
        <taxon>Bacteria</taxon>
        <taxon>Pseudomonadati</taxon>
        <taxon>Campylobacterota</taxon>
        <taxon>Epsilonproteobacteria</taxon>
        <taxon>Campylobacterales</taxon>
        <taxon>Hydrogenimonadaceae</taxon>
        <taxon>Hydrogenimonas</taxon>
    </lineage>
</organism>
<feature type="binding site" evidence="2">
    <location>
        <position position="141"/>
    </location>
    <ligand>
        <name>Fe cation</name>
        <dbReference type="ChEBI" id="CHEBI:24875"/>
    </ligand>
</feature>
<dbReference type="PANTHER" id="PTHR10458:SF22">
    <property type="entry name" value="PEPTIDE DEFORMYLASE"/>
    <property type="match status" value="1"/>
</dbReference>
<comment type="cofactor">
    <cofactor evidence="2">
        <name>Fe(2+)</name>
        <dbReference type="ChEBI" id="CHEBI:29033"/>
    </cofactor>
    <text evidence="2">Binds 1 Fe(2+) ion.</text>
</comment>
<dbReference type="HAMAP" id="MF_00163">
    <property type="entry name" value="Pep_deformylase"/>
    <property type="match status" value="1"/>
</dbReference>
<dbReference type="PANTHER" id="PTHR10458">
    <property type="entry name" value="PEPTIDE DEFORMYLASE"/>
    <property type="match status" value="1"/>
</dbReference>
<evidence type="ECO:0000256" key="1">
    <source>
        <dbReference type="ARBA" id="ARBA00010759"/>
    </source>
</evidence>
<dbReference type="NCBIfam" id="TIGR00079">
    <property type="entry name" value="pept_deformyl"/>
    <property type="match status" value="1"/>
</dbReference>
<dbReference type="SUPFAM" id="SSF56420">
    <property type="entry name" value="Peptide deformylase"/>
    <property type="match status" value="1"/>
</dbReference>
<feature type="binding site" evidence="2">
    <location>
        <position position="95"/>
    </location>
    <ligand>
        <name>Fe cation</name>
        <dbReference type="ChEBI" id="CHEBI:24875"/>
    </ligand>
</feature>
<dbReference type="CDD" id="cd00487">
    <property type="entry name" value="Pep_deformylase"/>
    <property type="match status" value="1"/>
</dbReference>
<keyword evidence="2" id="KW-0648">Protein biosynthesis</keyword>
<evidence type="ECO:0000313" key="5">
    <source>
        <dbReference type="Proteomes" id="UP001321445"/>
    </source>
</evidence>
<dbReference type="EMBL" id="AP027370">
    <property type="protein sequence ID" value="BDY13004.1"/>
    <property type="molecule type" value="Genomic_DNA"/>
</dbReference>
<reference evidence="4 5" key="1">
    <citation type="submission" date="2023-03" db="EMBL/GenBank/DDBJ databases">
        <title>Description of Hydrogenimonas sp. ISO32.</title>
        <authorList>
            <person name="Mino S."/>
            <person name="Fukazawa S."/>
            <person name="Sawabe T."/>
        </authorList>
    </citation>
    <scope>NUCLEOTIDE SEQUENCE [LARGE SCALE GENOMIC DNA]</scope>
    <source>
        <strain evidence="4 5">ISO32</strain>
    </source>
</reference>
<dbReference type="PIRSF" id="PIRSF004749">
    <property type="entry name" value="Pep_def"/>
    <property type="match status" value="1"/>
</dbReference>
<keyword evidence="2" id="KW-0378">Hydrolase</keyword>
<dbReference type="InterPro" id="IPR023635">
    <property type="entry name" value="Peptide_deformylase"/>
</dbReference>
<dbReference type="InterPro" id="IPR036821">
    <property type="entry name" value="Peptide_deformylase_sf"/>
</dbReference>
<dbReference type="RefSeq" id="WP_286335938.1">
    <property type="nucleotide sequence ID" value="NZ_AP027370.1"/>
</dbReference>
<feature type="active site" evidence="2">
    <location>
        <position position="138"/>
    </location>
</feature>
<comment type="catalytic activity">
    <reaction evidence="2">
        <text>N-terminal N-formyl-L-methionyl-[peptide] + H2O = N-terminal L-methionyl-[peptide] + formate</text>
        <dbReference type="Rhea" id="RHEA:24420"/>
        <dbReference type="Rhea" id="RHEA-COMP:10639"/>
        <dbReference type="Rhea" id="RHEA-COMP:10640"/>
        <dbReference type="ChEBI" id="CHEBI:15377"/>
        <dbReference type="ChEBI" id="CHEBI:15740"/>
        <dbReference type="ChEBI" id="CHEBI:49298"/>
        <dbReference type="ChEBI" id="CHEBI:64731"/>
        <dbReference type="EC" id="3.5.1.88"/>
    </reaction>
</comment>
<dbReference type="NCBIfam" id="NF001159">
    <property type="entry name" value="PRK00150.1-3"/>
    <property type="match status" value="1"/>
</dbReference>
<dbReference type="PRINTS" id="PR01576">
    <property type="entry name" value="PDEFORMYLASE"/>
</dbReference>
<accession>A0ABN6WXV3</accession>